<accession>A0A6A3HBE0</accession>
<organism evidence="1 2">
    <name type="scientific">Phytophthora fragariae</name>
    <dbReference type="NCBI Taxonomy" id="53985"/>
    <lineage>
        <taxon>Eukaryota</taxon>
        <taxon>Sar</taxon>
        <taxon>Stramenopiles</taxon>
        <taxon>Oomycota</taxon>
        <taxon>Peronosporomycetes</taxon>
        <taxon>Peronosporales</taxon>
        <taxon>Peronosporaceae</taxon>
        <taxon>Phytophthora</taxon>
    </lineage>
</organism>
<gene>
    <name evidence="1" type="ORF">PF011_g28011</name>
</gene>
<feature type="non-terminal residue" evidence="1">
    <location>
        <position position="1"/>
    </location>
</feature>
<evidence type="ECO:0000313" key="1">
    <source>
        <dbReference type="EMBL" id="KAE8966234.1"/>
    </source>
</evidence>
<name>A0A6A3HBE0_9STRA</name>
<comment type="caution">
    <text evidence="1">The sequence shown here is derived from an EMBL/GenBank/DDBJ whole genome shotgun (WGS) entry which is preliminary data.</text>
</comment>
<sequence>QSPLPERQE</sequence>
<reference evidence="1 2" key="1">
    <citation type="submission" date="2018-09" db="EMBL/GenBank/DDBJ databases">
        <title>Genomic investigation of the strawberry pathogen Phytophthora fragariae indicates pathogenicity is determined by transcriptional variation in three key races.</title>
        <authorList>
            <person name="Adams T.M."/>
            <person name="Armitage A.D."/>
            <person name="Sobczyk M.K."/>
            <person name="Bates H.J."/>
            <person name="Dunwell J.M."/>
            <person name="Nellist C.F."/>
            <person name="Harrison R.J."/>
        </authorList>
    </citation>
    <scope>NUCLEOTIDE SEQUENCE [LARGE SCALE GENOMIC DNA]</scope>
    <source>
        <strain evidence="1 2">SCRP245</strain>
    </source>
</reference>
<protein>
    <submittedName>
        <fullName evidence="1">Uncharacterized protein</fullName>
    </submittedName>
</protein>
<proteinExistence type="predicted"/>
<dbReference type="Proteomes" id="UP000460718">
    <property type="component" value="Unassembled WGS sequence"/>
</dbReference>
<evidence type="ECO:0000313" key="2">
    <source>
        <dbReference type="Proteomes" id="UP000460718"/>
    </source>
</evidence>
<dbReference type="EMBL" id="QXFW01004317">
    <property type="protein sequence ID" value="KAE8966234.1"/>
    <property type="molecule type" value="Genomic_DNA"/>
</dbReference>